<evidence type="ECO:0000259" key="5">
    <source>
        <dbReference type="PROSITE" id="PS50977"/>
    </source>
</evidence>
<sequence length="226" mass="24616">MRDYTDLVVYACYMQSVNVAASTGRRPTGRYGPARDPKLDFRILDAAVELLAEGGFAHLTMEGAAQRAKVGKATVYRRWPTPADLAAEAFEHSGLVNELAVVSLGPGQVREELIATLGATAHCKTRHSQGRLVATMMETARLHPEVGQAVQQRYLTNLFDSISAVVLHACERGDLPPASAQLAAQRPIQIEAAVALILQWQCVRDRDISDSEIALIVDTLIIPAFR</sequence>
<dbReference type="GO" id="GO:0000976">
    <property type="term" value="F:transcription cis-regulatory region binding"/>
    <property type="evidence" value="ECO:0007669"/>
    <property type="project" value="TreeGrafter"/>
</dbReference>
<comment type="caution">
    <text evidence="6">The sequence shown here is derived from an EMBL/GenBank/DDBJ whole genome shotgun (WGS) entry which is preliminary data.</text>
</comment>
<feature type="DNA-binding region" description="H-T-H motif" evidence="4">
    <location>
        <begin position="60"/>
        <end position="79"/>
    </location>
</feature>
<evidence type="ECO:0000256" key="1">
    <source>
        <dbReference type="ARBA" id="ARBA00023015"/>
    </source>
</evidence>
<dbReference type="SUPFAM" id="SSF48498">
    <property type="entry name" value="Tetracyclin repressor-like, C-terminal domain"/>
    <property type="match status" value="1"/>
</dbReference>
<evidence type="ECO:0000313" key="6">
    <source>
        <dbReference type="EMBL" id="OHT48182.1"/>
    </source>
</evidence>
<dbReference type="Gene3D" id="1.10.10.60">
    <property type="entry name" value="Homeodomain-like"/>
    <property type="match status" value="1"/>
</dbReference>
<dbReference type="PROSITE" id="PS50977">
    <property type="entry name" value="HTH_TETR_2"/>
    <property type="match status" value="1"/>
</dbReference>
<keyword evidence="1" id="KW-0805">Transcription regulation</keyword>
<accession>A0AB73LMG9</accession>
<keyword evidence="2 4" id="KW-0238">DNA-binding</keyword>
<dbReference type="Pfam" id="PF16859">
    <property type="entry name" value="TetR_C_11"/>
    <property type="match status" value="1"/>
</dbReference>
<dbReference type="SUPFAM" id="SSF46689">
    <property type="entry name" value="Homeodomain-like"/>
    <property type="match status" value="1"/>
</dbReference>
<evidence type="ECO:0000256" key="2">
    <source>
        <dbReference type="ARBA" id="ARBA00023125"/>
    </source>
</evidence>
<dbReference type="InterPro" id="IPR009057">
    <property type="entry name" value="Homeodomain-like_sf"/>
</dbReference>
<dbReference type="InterPro" id="IPR011075">
    <property type="entry name" value="TetR_C"/>
</dbReference>
<evidence type="ECO:0000313" key="7">
    <source>
        <dbReference type="Proteomes" id="UP000180113"/>
    </source>
</evidence>
<dbReference type="PANTHER" id="PTHR30055">
    <property type="entry name" value="HTH-TYPE TRANSCRIPTIONAL REGULATOR RUTR"/>
    <property type="match status" value="1"/>
</dbReference>
<dbReference type="AlphaFoldDB" id="A0AB73LMG9"/>
<dbReference type="EMBL" id="MLHW01000019">
    <property type="protein sequence ID" value="OHT48182.1"/>
    <property type="molecule type" value="Genomic_DNA"/>
</dbReference>
<name>A0AB73LMG9_MYCCH</name>
<dbReference type="PANTHER" id="PTHR30055:SF148">
    <property type="entry name" value="TETR-FAMILY TRANSCRIPTIONAL REGULATOR"/>
    <property type="match status" value="1"/>
</dbReference>
<dbReference type="Gene3D" id="1.10.357.10">
    <property type="entry name" value="Tetracycline Repressor, domain 2"/>
    <property type="match status" value="1"/>
</dbReference>
<dbReference type="InterPro" id="IPR001647">
    <property type="entry name" value="HTH_TetR"/>
</dbReference>
<dbReference type="GO" id="GO:0003700">
    <property type="term" value="F:DNA-binding transcription factor activity"/>
    <property type="evidence" value="ECO:0007669"/>
    <property type="project" value="TreeGrafter"/>
</dbReference>
<keyword evidence="3" id="KW-0804">Transcription</keyword>
<evidence type="ECO:0000256" key="3">
    <source>
        <dbReference type="ARBA" id="ARBA00023163"/>
    </source>
</evidence>
<reference evidence="6 7" key="1">
    <citation type="submission" date="2016-10" db="EMBL/GenBank/DDBJ databases">
        <title>Evaluation of Human, Animal and Environmental Mycobacterium chelonae Isolates by Core Genome Phylogenomic Analysis, Targeted Gene Comparison, and Anti-microbial Susceptibility Patterns: A Tale of Mistaken Identities.</title>
        <authorList>
            <person name="Fogelson S.B."/>
            <person name="Camus A.C."/>
            <person name="Lorenz W."/>
            <person name="Vasireddy R."/>
            <person name="Vasireddy S."/>
            <person name="Smith T."/>
            <person name="Brown-Elliott B.A."/>
            <person name="Wallace R.J.Jr."/>
            <person name="Hasan N.A."/>
            <person name="Reischl U."/>
            <person name="Sanchez S."/>
        </authorList>
    </citation>
    <scope>NUCLEOTIDE SEQUENCE [LARGE SCALE GENOMIC DNA]</scope>
    <source>
        <strain evidence="6 7">42895</strain>
    </source>
</reference>
<dbReference type="PRINTS" id="PR00455">
    <property type="entry name" value="HTHTETR"/>
</dbReference>
<gene>
    <name evidence="6" type="ORF">BKG62_21340</name>
</gene>
<dbReference type="InterPro" id="IPR050109">
    <property type="entry name" value="HTH-type_TetR-like_transc_reg"/>
</dbReference>
<proteinExistence type="predicted"/>
<dbReference type="Pfam" id="PF00440">
    <property type="entry name" value="TetR_N"/>
    <property type="match status" value="1"/>
</dbReference>
<feature type="domain" description="HTH tetR-type" evidence="5">
    <location>
        <begin position="37"/>
        <end position="97"/>
    </location>
</feature>
<protein>
    <recommendedName>
        <fullName evidence="5">HTH tetR-type domain-containing protein</fullName>
    </recommendedName>
</protein>
<organism evidence="6 7">
    <name type="scientific">Mycobacteroides chelonae</name>
    <name type="common">Mycobacterium chelonae</name>
    <dbReference type="NCBI Taxonomy" id="1774"/>
    <lineage>
        <taxon>Bacteria</taxon>
        <taxon>Bacillati</taxon>
        <taxon>Actinomycetota</taxon>
        <taxon>Actinomycetes</taxon>
        <taxon>Mycobacteriales</taxon>
        <taxon>Mycobacteriaceae</taxon>
        <taxon>Mycobacteroides</taxon>
    </lineage>
</organism>
<dbReference type="Proteomes" id="UP000180113">
    <property type="component" value="Unassembled WGS sequence"/>
</dbReference>
<evidence type="ECO:0000256" key="4">
    <source>
        <dbReference type="PROSITE-ProRule" id="PRU00335"/>
    </source>
</evidence>
<dbReference type="InterPro" id="IPR036271">
    <property type="entry name" value="Tet_transcr_reg_TetR-rel_C_sf"/>
</dbReference>